<dbReference type="Proteomes" id="UP001499993">
    <property type="component" value="Unassembled WGS sequence"/>
</dbReference>
<dbReference type="RefSeq" id="WP_345554960.1">
    <property type="nucleotide sequence ID" value="NZ_BAABIK010000001.1"/>
</dbReference>
<comment type="caution">
    <text evidence="1">The sequence shown here is derived from an EMBL/GenBank/DDBJ whole genome shotgun (WGS) entry which is preliminary data.</text>
</comment>
<protein>
    <submittedName>
        <fullName evidence="1">DUF2071 domain-containing protein</fullName>
    </submittedName>
</protein>
<proteinExistence type="predicted"/>
<dbReference type="EMBL" id="BAABIK010000001">
    <property type="protein sequence ID" value="GAA4926093.1"/>
    <property type="molecule type" value="Genomic_DNA"/>
</dbReference>
<sequence length="249" mass="26982">MQQWPREHPDDAPPPARASARPVPVLLTQHWRDVVFVHWEADPGAVRHLLPLGTRPDTLAGRTYAGLVAFRVAAPRALGTVPTGGFDEVNVRLYSVDRQGRRGVVFATMDADALPSVLAARALAGVPYIWSDVSLRSGPEGAAGAVRRRLPGPPATARWHVAVGDRIPEPADLEVFLTARWGLHTAHLGRTVWLPVSHPPWPLHRAELRSYRGDLLPAAGIPHPPGPPASVLWSPGTTAAFHPPQRVRA</sequence>
<gene>
    <name evidence="1" type="ORF">GCM10023224_01000</name>
</gene>
<reference evidence="2" key="1">
    <citation type="journal article" date="2019" name="Int. J. Syst. Evol. Microbiol.">
        <title>The Global Catalogue of Microorganisms (GCM) 10K type strain sequencing project: providing services to taxonomists for standard genome sequencing and annotation.</title>
        <authorList>
            <consortium name="The Broad Institute Genomics Platform"/>
            <consortium name="The Broad Institute Genome Sequencing Center for Infectious Disease"/>
            <person name="Wu L."/>
            <person name="Ma J."/>
        </authorList>
    </citation>
    <scope>NUCLEOTIDE SEQUENCE [LARGE SCALE GENOMIC DNA]</scope>
    <source>
        <strain evidence="2">JCM 18123</strain>
    </source>
</reference>
<name>A0ABP9G1Z9_9ACTN</name>
<dbReference type="InterPro" id="IPR018644">
    <property type="entry name" value="DUF2071"/>
</dbReference>
<dbReference type="InterPro" id="IPR023375">
    <property type="entry name" value="ADC_dom_sf"/>
</dbReference>
<evidence type="ECO:0000313" key="2">
    <source>
        <dbReference type="Proteomes" id="UP001499993"/>
    </source>
</evidence>
<organism evidence="1 2">
    <name type="scientific">Streptomonospora halophila</name>
    <dbReference type="NCBI Taxonomy" id="427369"/>
    <lineage>
        <taxon>Bacteria</taxon>
        <taxon>Bacillati</taxon>
        <taxon>Actinomycetota</taxon>
        <taxon>Actinomycetes</taxon>
        <taxon>Streptosporangiales</taxon>
        <taxon>Nocardiopsidaceae</taxon>
        <taxon>Streptomonospora</taxon>
    </lineage>
</organism>
<dbReference type="Gene3D" id="2.40.400.10">
    <property type="entry name" value="Acetoacetate decarboxylase-like"/>
    <property type="match status" value="1"/>
</dbReference>
<dbReference type="Pfam" id="PF09844">
    <property type="entry name" value="DUF2071"/>
    <property type="match status" value="1"/>
</dbReference>
<keyword evidence="2" id="KW-1185">Reference proteome</keyword>
<dbReference type="PANTHER" id="PTHR39186:SF1">
    <property type="entry name" value="DUF2071 DOMAIN-CONTAINING PROTEIN"/>
    <property type="match status" value="1"/>
</dbReference>
<evidence type="ECO:0000313" key="1">
    <source>
        <dbReference type="EMBL" id="GAA4926093.1"/>
    </source>
</evidence>
<dbReference type="SUPFAM" id="SSF160104">
    <property type="entry name" value="Acetoacetate decarboxylase-like"/>
    <property type="match status" value="1"/>
</dbReference>
<dbReference type="PANTHER" id="PTHR39186">
    <property type="entry name" value="DUF2071 FAMILY PROTEIN"/>
    <property type="match status" value="1"/>
</dbReference>
<accession>A0ABP9G1Z9</accession>